<dbReference type="Pfam" id="PF14735">
    <property type="entry name" value="HAUS4"/>
    <property type="match status" value="1"/>
</dbReference>
<accession>A0A7R8VQP7</accession>
<dbReference type="EMBL" id="OA568801">
    <property type="protein sequence ID" value="CAD7201903.1"/>
    <property type="molecule type" value="Genomic_DNA"/>
</dbReference>
<reference evidence="1" key="1">
    <citation type="submission" date="2020-11" db="EMBL/GenBank/DDBJ databases">
        <authorList>
            <person name="Tran Van P."/>
        </authorList>
    </citation>
    <scope>NUCLEOTIDE SEQUENCE</scope>
</reference>
<evidence type="ECO:0000313" key="1">
    <source>
        <dbReference type="EMBL" id="CAD7201903.1"/>
    </source>
</evidence>
<sequence length="354" mass="39986">MDKDSFVNFKAPIGSVTKYKGNVETDLSQATLPTLLSTGLTKTKDVQIKQLLSEISFYRKRCEKDDYLVRVVKSIANKSGVNPQGASCLSVRKTDTLPNSTLMKVNQILVSHGFSRYSRDPGSLYDPVDSEQGDPLTLFRLSTECVSSGHINLIPAEKSLLRNKVEREITTNAAAGHRRSMRGCRLVSSAPLAPESFLELSCPRAVTLDQTFLHCKANVEENKKLVEELVDLRRVGMREIISEITKMLEAQVKISNVNGRLFHLHIKKSLYTESSNMVRAIKLIHTHLKTQADRSRNEISRKKRLLEAYQNLRGTKFDIILRDYCALLDEMKRHAWALQKLNQYSCQMVSTGSL</sequence>
<proteinExistence type="predicted"/>
<protein>
    <submittedName>
        <fullName evidence="1">Uncharacterized protein</fullName>
    </submittedName>
</protein>
<dbReference type="GO" id="GO:0051225">
    <property type="term" value="P:spindle assembly"/>
    <property type="evidence" value="ECO:0007669"/>
    <property type="project" value="InterPro"/>
</dbReference>
<organism evidence="1">
    <name type="scientific">Timema douglasi</name>
    <name type="common">Walking stick</name>
    <dbReference type="NCBI Taxonomy" id="61478"/>
    <lineage>
        <taxon>Eukaryota</taxon>
        <taxon>Metazoa</taxon>
        <taxon>Ecdysozoa</taxon>
        <taxon>Arthropoda</taxon>
        <taxon>Hexapoda</taxon>
        <taxon>Insecta</taxon>
        <taxon>Pterygota</taxon>
        <taxon>Neoptera</taxon>
        <taxon>Polyneoptera</taxon>
        <taxon>Phasmatodea</taxon>
        <taxon>Timematodea</taxon>
        <taxon>Timematoidea</taxon>
        <taxon>Timematidae</taxon>
        <taxon>Timema</taxon>
    </lineage>
</organism>
<name>A0A7R8VQP7_TIMDO</name>
<dbReference type="GO" id="GO:0070652">
    <property type="term" value="C:HAUS complex"/>
    <property type="evidence" value="ECO:0007669"/>
    <property type="project" value="InterPro"/>
</dbReference>
<dbReference type="AlphaFoldDB" id="A0A7R8VQP7"/>
<dbReference type="InterPro" id="IPR029327">
    <property type="entry name" value="HAUS4"/>
</dbReference>
<gene>
    <name evidence="1" type="ORF">TDIB3V08_LOCUS8094</name>
</gene>